<sequence length="261" mass="28218">MTATLPVFVVAGIGNGTGTGGAAARLFARSGYRVALIARNGEHAKRLAEEINNAGGEAAGFGSGNYSYKSISATWDEVKTFKWPSTQQPAPIRVALWNAASGVFKPFLDQTEEDLEMSLEANVRGAFAFSKQAISTFKENELDEHGARGTLLFTGGIASVKADPYGSSISAGKSGLRSLAQSLAKEFGRENIHVAHAIIAGWILSDLSIASQKILDKNEFIENQNIRLDPENIAASYLYLVNQGRSAWTWELDLRPAHQEW</sequence>
<organism evidence="1 2">
    <name type="scientific">Irpex rosettiformis</name>
    <dbReference type="NCBI Taxonomy" id="378272"/>
    <lineage>
        <taxon>Eukaryota</taxon>
        <taxon>Fungi</taxon>
        <taxon>Dikarya</taxon>
        <taxon>Basidiomycota</taxon>
        <taxon>Agaricomycotina</taxon>
        <taxon>Agaricomycetes</taxon>
        <taxon>Polyporales</taxon>
        <taxon>Irpicaceae</taxon>
        <taxon>Irpex</taxon>
    </lineage>
</organism>
<dbReference type="EMBL" id="MU274926">
    <property type="protein sequence ID" value="KAI0086066.1"/>
    <property type="molecule type" value="Genomic_DNA"/>
</dbReference>
<comment type="caution">
    <text evidence="1">The sequence shown here is derived from an EMBL/GenBank/DDBJ whole genome shotgun (WGS) entry which is preliminary data.</text>
</comment>
<name>A0ACB8TVU8_9APHY</name>
<dbReference type="Proteomes" id="UP001055072">
    <property type="component" value="Unassembled WGS sequence"/>
</dbReference>
<gene>
    <name evidence="1" type="ORF">BDY19DRAFT_996252</name>
</gene>
<protein>
    <submittedName>
        <fullName evidence="1">Short-chain dehydrogenase/reductase SDR</fullName>
    </submittedName>
</protein>
<accession>A0ACB8TVU8</accession>
<proteinExistence type="predicted"/>
<evidence type="ECO:0000313" key="1">
    <source>
        <dbReference type="EMBL" id="KAI0086066.1"/>
    </source>
</evidence>
<keyword evidence="2" id="KW-1185">Reference proteome</keyword>
<reference evidence="1" key="1">
    <citation type="journal article" date="2021" name="Environ. Microbiol.">
        <title>Gene family expansions and transcriptome signatures uncover fungal adaptations to wood decay.</title>
        <authorList>
            <person name="Hage H."/>
            <person name="Miyauchi S."/>
            <person name="Viragh M."/>
            <person name="Drula E."/>
            <person name="Min B."/>
            <person name="Chaduli D."/>
            <person name="Navarro D."/>
            <person name="Favel A."/>
            <person name="Norest M."/>
            <person name="Lesage-Meessen L."/>
            <person name="Balint B."/>
            <person name="Merenyi Z."/>
            <person name="de Eugenio L."/>
            <person name="Morin E."/>
            <person name="Martinez A.T."/>
            <person name="Baldrian P."/>
            <person name="Stursova M."/>
            <person name="Martinez M.J."/>
            <person name="Novotny C."/>
            <person name="Magnuson J.K."/>
            <person name="Spatafora J.W."/>
            <person name="Maurice S."/>
            <person name="Pangilinan J."/>
            <person name="Andreopoulos W."/>
            <person name="LaButti K."/>
            <person name="Hundley H."/>
            <person name="Na H."/>
            <person name="Kuo A."/>
            <person name="Barry K."/>
            <person name="Lipzen A."/>
            <person name="Henrissat B."/>
            <person name="Riley R."/>
            <person name="Ahrendt S."/>
            <person name="Nagy L.G."/>
            <person name="Grigoriev I.V."/>
            <person name="Martin F."/>
            <person name="Rosso M.N."/>
        </authorList>
    </citation>
    <scope>NUCLEOTIDE SEQUENCE</scope>
    <source>
        <strain evidence="1">CBS 384.51</strain>
    </source>
</reference>
<evidence type="ECO:0000313" key="2">
    <source>
        <dbReference type="Proteomes" id="UP001055072"/>
    </source>
</evidence>